<dbReference type="SUPFAM" id="SSF47384">
    <property type="entry name" value="Homodimeric domain of signal transducing histidine kinase"/>
    <property type="match status" value="1"/>
</dbReference>
<gene>
    <name evidence="6" type="ORF">BSTOLATCC_MIC45765</name>
</gene>
<dbReference type="CDD" id="cd17546">
    <property type="entry name" value="REC_hyHK_CKI1_RcsC-like"/>
    <property type="match status" value="1"/>
</dbReference>
<dbReference type="Pfam" id="PF00512">
    <property type="entry name" value="HisKA"/>
    <property type="match status" value="1"/>
</dbReference>
<dbReference type="SUPFAM" id="SSF52172">
    <property type="entry name" value="CheY-like"/>
    <property type="match status" value="1"/>
</dbReference>
<dbReference type="CDD" id="cd00082">
    <property type="entry name" value="HisKA"/>
    <property type="match status" value="1"/>
</dbReference>
<dbReference type="EMBL" id="CAJZBQ010000045">
    <property type="protein sequence ID" value="CAG9328310.1"/>
    <property type="molecule type" value="Genomic_DNA"/>
</dbReference>
<evidence type="ECO:0000256" key="1">
    <source>
        <dbReference type="ARBA" id="ARBA00022553"/>
    </source>
</evidence>
<dbReference type="SUPFAM" id="SSF55874">
    <property type="entry name" value="ATPase domain of HSP90 chaperone/DNA topoisomerase II/histidine kinase"/>
    <property type="match status" value="1"/>
</dbReference>
<dbReference type="InterPro" id="IPR005467">
    <property type="entry name" value="His_kinase_dom"/>
</dbReference>
<dbReference type="PRINTS" id="PR00344">
    <property type="entry name" value="BCTRLSENSOR"/>
</dbReference>
<dbReference type="InterPro" id="IPR050956">
    <property type="entry name" value="2C_system_His_kinase"/>
</dbReference>
<accession>A0AAU9K2W2</accession>
<dbReference type="GO" id="GO:0000155">
    <property type="term" value="F:phosphorelay sensor kinase activity"/>
    <property type="evidence" value="ECO:0007669"/>
    <property type="project" value="InterPro"/>
</dbReference>
<dbReference type="Gene3D" id="3.40.50.2300">
    <property type="match status" value="1"/>
</dbReference>
<dbReference type="Proteomes" id="UP001162131">
    <property type="component" value="Unassembled WGS sequence"/>
</dbReference>
<dbReference type="SMART" id="SM00387">
    <property type="entry name" value="HATPase_c"/>
    <property type="match status" value="1"/>
</dbReference>
<dbReference type="Pfam" id="PF02518">
    <property type="entry name" value="HATPase_c"/>
    <property type="match status" value="1"/>
</dbReference>
<evidence type="ECO:0000259" key="5">
    <source>
        <dbReference type="PROSITE" id="PS50110"/>
    </source>
</evidence>
<evidence type="ECO:0000256" key="3">
    <source>
        <dbReference type="SAM" id="Phobius"/>
    </source>
</evidence>
<keyword evidence="7" id="KW-1185">Reference proteome</keyword>
<feature type="modified residue" description="4-aspartylphosphate" evidence="2">
    <location>
        <position position="640"/>
    </location>
</feature>
<keyword evidence="3" id="KW-0472">Membrane</keyword>
<dbReference type="InterPro" id="IPR001789">
    <property type="entry name" value="Sig_transdc_resp-reg_receiver"/>
</dbReference>
<dbReference type="InterPro" id="IPR004358">
    <property type="entry name" value="Sig_transdc_His_kin-like_C"/>
</dbReference>
<reference evidence="6" key="1">
    <citation type="submission" date="2021-09" db="EMBL/GenBank/DDBJ databases">
        <authorList>
            <consortium name="AG Swart"/>
            <person name="Singh M."/>
            <person name="Singh A."/>
            <person name="Seah K."/>
            <person name="Emmerich C."/>
        </authorList>
    </citation>
    <scope>NUCLEOTIDE SEQUENCE</scope>
    <source>
        <strain evidence="6">ATCC30299</strain>
    </source>
</reference>
<feature type="domain" description="Histidine kinase" evidence="4">
    <location>
        <begin position="331"/>
        <end position="550"/>
    </location>
</feature>
<feature type="domain" description="Response regulatory" evidence="5">
    <location>
        <begin position="586"/>
        <end position="711"/>
    </location>
</feature>
<feature type="transmembrane region" description="Helical" evidence="3">
    <location>
        <begin position="47"/>
        <end position="66"/>
    </location>
</feature>
<dbReference type="InterPro" id="IPR036890">
    <property type="entry name" value="HATPase_C_sf"/>
</dbReference>
<feature type="transmembrane region" description="Helical" evidence="3">
    <location>
        <begin position="72"/>
        <end position="91"/>
    </location>
</feature>
<dbReference type="PANTHER" id="PTHR43719:SF28">
    <property type="entry name" value="PEROXIDE STRESS-ACTIVATED HISTIDINE KINASE MAK1-RELATED"/>
    <property type="match status" value="1"/>
</dbReference>
<sequence>MTKDLRTLWWEENVDDVYRLIQKFCNITLIVNCLLRMLKVIFYPSKYLFDVLIPQTLIHILVNFFVKYAGRSIAWKVGIIVFVVEYFNIFLRYNSLTIFKDHSAILESISSAVTFLFEYSIITNKWTFNIVVIKHVYIWHVHRLLFYEADSEKEELSPYNGILLIIVLYNVAYHHIIKKSYEHYLYRKELESSKNRLNTVTEAYTDGILVISQDFNIKFFNHCILQLLDTTDSLLYTTLSNIKYIDGKKVANFSNSNSLIEDIYFLLENQEITDITLGITLIGDMNLEWRARKIEWENSAALFLIVRDATQIIDLELNIANNKMKTLLLRTVSHELKTPLNSIIYFTDDLLNSHGYLCEKLENKLEIISVSAKMMSSLINDLLDYSKILVGAFTIQKSYCNLKEIIENTCDLIRIQATKKNLAVITRIDPDIPSRIYTDPHRLSQIIINLLGNALKFTVKGKIEITCVNTSRKSIKCYIEDTGIGIEEDAIKLLFSGYQANYIPDISYQGYGLGLGISNLIAKQLCGKPIQVKSTMGKGSVFSFEIGVLDEIGHEHSVVVESNDTNLSHSVSSFPTLAYFRPKCREVLIVDDMEFNLEILGSVLKNYEINYDEAANGKIAVDKVVLHDNKGFPYKVIIMDCDMPEMNGWDASKKINQLFRDKNIKHLPCIIGYSAYSSDEDIRLSFESGMHSYLAKPCPPEKIISAILKFL</sequence>
<dbReference type="InterPro" id="IPR003594">
    <property type="entry name" value="HATPase_dom"/>
</dbReference>
<dbReference type="SMART" id="SM00448">
    <property type="entry name" value="REC"/>
    <property type="match status" value="1"/>
</dbReference>
<keyword evidence="3" id="KW-0812">Transmembrane</keyword>
<dbReference type="PROSITE" id="PS50109">
    <property type="entry name" value="HIS_KIN"/>
    <property type="match status" value="1"/>
</dbReference>
<dbReference type="PROSITE" id="PS50110">
    <property type="entry name" value="RESPONSE_REGULATORY"/>
    <property type="match status" value="1"/>
</dbReference>
<organism evidence="6 7">
    <name type="scientific">Blepharisma stoltei</name>
    <dbReference type="NCBI Taxonomy" id="1481888"/>
    <lineage>
        <taxon>Eukaryota</taxon>
        <taxon>Sar</taxon>
        <taxon>Alveolata</taxon>
        <taxon>Ciliophora</taxon>
        <taxon>Postciliodesmatophora</taxon>
        <taxon>Heterotrichea</taxon>
        <taxon>Heterotrichida</taxon>
        <taxon>Blepharismidae</taxon>
        <taxon>Blepharisma</taxon>
    </lineage>
</organism>
<protein>
    <recommendedName>
        <fullName evidence="8">Histidine kinase</fullName>
    </recommendedName>
</protein>
<comment type="caution">
    <text evidence="6">The sequence shown here is derived from an EMBL/GenBank/DDBJ whole genome shotgun (WGS) entry which is preliminary data.</text>
</comment>
<dbReference type="SMART" id="SM00388">
    <property type="entry name" value="HisKA"/>
    <property type="match status" value="1"/>
</dbReference>
<evidence type="ECO:0000259" key="4">
    <source>
        <dbReference type="PROSITE" id="PS50109"/>
    </source>
</evidence>
<name>A0AAU9K2W2_9CILI</name>
<proteinExistence type="predicted"/>
<dbReference type="InterPro" id="IPR003661">
    <property type="entry name" value="HisK_dim/P_dom"/>
</dbReference>
<dbReference type="PANTHER" id="PTHR43719">
    <property type="entry name" value="TWO-COMPONENT HISTIDINE KINASE"/>
    <property type="match status" value="1"/>
</dbReference>
<evidence type="ECO:0000313" key="6">
    <source>
        <dbReference type="EMBL" id="CAG9328310.1"/>
    </source>
</evidence>
<dbReference type="AlphaFoldDB" id="A0AAU9K2W2"/>
<keyword evidence="3" id="KW-1133">Transmembrane helix</keyword>
<dbReference type="InterPro" id="IPR036097">
    <property type="entry name" value="HisK_dim/P_sf"/>
</dbReference>
<evidence type="ECO:0000313" key="7">
    <source>
        <dbReference type="Proteomes" id="UP001162131"/>
    </source>
</evidence>
<dbReference type="InterPro" id="IPR011006">
    <property type="entry name" value="CheY-like_superfamily"/>
</dbReference>
<keyword evidence="1 2" id="KW-0597">Phosphoprotein</keyword>
<evidence type="ECO:0008006" key="8">
    <source>
        <dbReference type="Google" id="ProtNLM"/>
    </source>
</evidence>
<evidence type="ECO:0000256" key="2">
    <source>
        <dbReference type="PROSITE-ProRule" id="PRU00169"/>
    </source>
</evidence>
<dbReference type="Pfam" id="PF00072">
    <property type="entry name" value="Response_reg"/>
    <property type="match status" value="1"/>
</dbReference>
<dbReference type="Gene3D" id="3.30.565.10">
    <property type="entry name" value="Histidine kinase-like ATPase, C-terminal domain"/>
    <property type="match status" value="1"/>
</dbReference>
<dbReference type="Gene3D" id="1.10.287.130">
    <property type="match status" value="1"/>
</dbReference>